<dbReference type="EMBL" id="CM047582">
    <property type="protein sequence ID" value="KAI9915634.1"/>
    <property type="molecule type" value="Genomic_DNA"/>
</dbReference>
<sequence>MAARVNQEDVKAPGTLVVTIYAPEEDVELKVTPDLKPHVVTPDLKLHVSNTLLYYVDFGKGANRLGGSTLAQVYGQVGDVSPDVEDATLFKDAFNGIQTSIKQGHILAGHDRSDSGLIVTLLEMTFAGNCGFDVDLTFGGDKFTTKDVLEMLFAEELGFVFQVADGQHAPDVETSFSILEVPVMKLGKLTIDGVIKVNINGENVLKDEMVDLRAVWEATSFEFENRQCNPECVAQEQRSLRTRTDPSWTVTYEPQVTPERQLSICGLHRVVVLREEGRNGEREMFAAFHHAGFEVWDVTMSDLVHKRMVLDRRLRGAFVGGFTFADVLGSAKGWAGVVKFHPDVQAQFAAFKARGDTFSFGACNGCQLMTILGWVTHPDTQALESDIRTSAAPRFVHTESGRHELRFVTVQIQASNAVMMCGMEGTCIGVWVSHGAGRAHFGHAKMQETYLATCAAAIRNVDESNHPTEAYPFNPNGSSHGIAGLVSTDGRHLCFMPHPERCFLKYQWSYVPPALQAYPVSPWIRCQRFQRHDGSPTQPLYGWDAAQGRLW</sequence>
<proteinExistence type="predicted"/>
<comment type="caution">
    <text evidence="1">The sequence shown here is derived from an EMBL/GenBank/DDBJ whole genome shotgun (WGS) entry which is preliminary data.</text>
</comment>
<reference evidence="1 2" key="1">
    <citation type="journal article" date="2022" name="bioRxiv">
        <title>The genome of the oomycete Peronosclerospora sorghi, a cosmopolitan pathogen of maize and sorghum, is inflated with dispersed pseudogenes.</title>
        <authorList>
            <person name="Fletcher K."/>
            <person name="Martin F."/>
            <person name="Isakeit T."/>
            <person name="Cavanaugh K."/>
            <person name="Magill C."/>
            <person name="Michelmore R."/>
        </authorList>
    </citation>
    <scope>NUCLEOTIDE SEQUENCE [LARGE SCALE GENOMIC DNA]</scope>
    <source>
        <strain evidence="1">P6</strain>
    </source>
</reference>
<accession>A0ACC0WC15</accession>
<name>A0ACC0WC15_9STRA</name>
<organism evidence="1 2">
    <name type="scientific">Peronosclerospora sorghi</name>
    <dbReference type="NCBI Taxonomy" id="230839"/>
    <lineage>
        <taxon>Eukaryota</taxon>
        <taxon>Sar</taxon>
        <taxon>Stramenopiles</taxon>
        <taxon>Oomycota</taxon>
        <taxon>Peronosporomycetes</taxon>
        <taxon>Peronosporales</taxon>
        <taxon>Peronosporaceae</taxon>
        <taxon>Peronosclerospora</taxon>
    </lineage>
</organism>
<protein>
    <submittedName>
        <fullName evidence="1">Uncharacterized protein</fullName>
    </submittedName>
</protein>
<dbReference type="Proteomes" id="UP001163321">
    <property type="component" value="Chromosome 3"/>
</dbReference>
<evidence type="ECO:0000313" key="1">
    <source>
        <dbReference type="EMBL" id="KAI9915634.1"/>
    </source>
</evidence>
<gene>
    <name evidence="1" type="ORF">PsorP6_007679</name>
</gene>
<keyword evidence="2" id="KW-1185">Reference proteome</keyword>
<evidence type="ECO:0000313" key="2">
    <source>
        <dbReference type="Proteomes" id="UP001163321"/>
    </source>
</evidence>